<reference evidence="1" key="1">
    <citation type="journal article" date="2021" name="Proc. Natl. Acad. Sci. U.S.A.">
        <title>A Catalog of Tens of Thousands of Viruses from Human Metagenomes Reveals Hidden Associations with Chronic Diseases.</title>
        <authorList>
            <person name="Tisza M.J."/>
            <person name="Buck C.B."/>
        </authorList>
    </citation>
    <scope>NUCLEOTIDE SEQUENCE</scope>
    <source>
        <strain evidence="1">CtkmZ20</strain>
    </source>
</reference>
<protein>
    <submittedName>
        <fullName evidence="1">Uncharacterized protein</fullName>
    </submittedName>
</protein>
<organism evidence="1">
    <name type="scientific">Myoviridae sp. ctkmZ20</name>
    <dbReference type="NCBI Taxonomy" id="2825166"/>
    <lineage>
        <taxon>Viruses</taxon>
        <taxon>Duplodnaviria</taxon>
        <taxon>Heunggongvirae</taxon>
        <taxon>Uroviricota</taxon>
        <taxon>Caudoviricetes</taxon>
    </lineage>
</organism>
<dbReference type="EMBL" id="BK015248">
    <property type="protein sequence ID" value="DAD97809.1"/>
    <property type="molecule type" value="Genomic_DNA"/>
</dbReference>
<proteinExistence type="predicted"/>
<sequence length="33" mass="4005">MLGYRVCRSEDTAHSYIRLIISWWRGSLDHLRL</sequence>
<name>A0A8S5NSZ7_9CAUD</name>
<accession>A0A8S5NSZ7</accession>
<evidence type="ECO:0000313" key="1">
    <source>
        <dbReference type="EMBL" id="DAD97809.1"/>
    </source>
</evidence>